<feature type="binding site" evidence="9">
    <location>
        <begin position="144"/>
        <end position="150"/>
    </location>
    <ligand>
        <name>ATP</name>
        <dbReference type="ChEBI" id="CHEBI:30616"/>
    </ligand>
</feature>
<dbReference type="InterPro" id="IPR014729">
    <property type="entry name" value="Rossmann-like_a/b/a_fold"/>
</dbReference>
<comment type="similarity">
    <text evidence="9">Belongs to the bacterial CoaD family.</text>
</comment>
<organism evidence="11 12">
    <name type="scientific">Phenylobacterium ferrooxidans</name>
    <dbReference type="NCBI Taxonomy" id="2982689"/>
    <lineage>
        <taxon>Bacteria</taxon>
        <taxon>Pseudomonadati</taxon>
        <taxon>Pseudomonadota</taxon>
        <taxon>Alphaproteobacteria</taxon>
        <taxon>Caulobacterales</taxon>
        <taxon>Caulobacteraceae</taxon>
        <taxon>Phenylobacterium</taxon>
    </lineage>
</organism>
<evidence type="ECO:0000256" key="7">
    <source>
        <dbReference type="ARBA" id="ARBA00022993"/>
    </source>
</evidence>
<dbReference type="InterPro" id="IPR004821">
    <property type="entry name" value="Cyt_trans-like"/>
</dbReference>
<dbReference type="PANTHER" id="PTHR21342:SF1">
    <property type="entry name" value="PHOSPHOPANTETHEINE ADENYLYLTRANSFERASE"/>
    <property type="match status" value="1"/>
</dbReference>
<keyword evidence="2 9" id="KW-0808">Transferase</keyword>
<dbReference type="Pfam" id="PF01467">
    <property type="entry name" value="CTP_transf_like"/>
    <property type="match status" value="1"/>
</dbReference>
<sequence>MRKSGPTKALYAGSFDPVTRGHLDIIGKALSTFDAVHVAIGTNVRKGRTFGVQESRQLIVDSVTELWPQAADPDGTDGLFGGALEVADYANRSLIGYAHEIGATHIVRGLREASDFNDEFNLHGVAGRIDPRVLMVHFICESQFLHVSSSTAKELAFVGEGIGWLVMPCVEAAFAARRGPSGID</sequence>
<dbReference type="HAMAP" id="MF_00151">
    <property type="entry name" value="PPAT_bact"/>
    <property type="match status" value="1"/>
</dbReference>
<dbReference type="RefSeq" id="WP_377368262.1">
    <property type="nucleotide sequence ID" value="NZ_JAOTJD010000007.1"/>
</dbReference>
<keyword evidence="4 9" id="KW-0547">Nucleotide-binding</keyword>
<keyword evidence="6 9" id="KW-0460">Magnesium</keyword>
<dbReference type="Proteomes" id="UP001598130">
    <property type="component" value="Unassembled WGS sequence"/>
</dbReference>
<dbReference type="PANTHER" id="PTHR21342">
    <property type="entry name" value="PHOSPHOPANTETHEINE ADENYLYLTRANSFERASE"/>
    <property type="match status" value="1"/>
</dbReference>
<dbReference type="InterPro" id="IPR001980">
    <property type="entry name" value="PPAT"/>
</dbReference>
<evidence type="ECO:0000256" key="3">
    <source>
        <dbReference type="ARBA" id="ARBA00022695"/>
    </source>
</evidence>
<feature type="binding site" evidence="9">
    <location>
        <position position="94"/>
    </location>
    <ligand>
        <name>substrate</name>
    </ligand>
</feature>
<dbReference type="Gene3D" id="3.40.50.620">
    <property type="entry name" value="HUPs"/>
    <property type="match status" value="1"/>
</dbReference>
<feature type="binding site" evidence="9">
    <location>
        <position position="108"/>
    </location>
    <ligand>
        <name>substrate</name>
    </ligand>
</feature>
<feature type="binding site" evidence="9">
    <location>
        <position position="14"/>
    </location>
    <ligand>
        <name>substrate</name>
    </ligand>
</feature>
<feature type="binding site" evidence="9">
    <location>
        <begin position="14"/>
        <end position="15"/>
    </location>
    <ligand>
        <name>ATP</name>
        <dbReference type="ChEBI" id="CHEBI:30616"/>
    </ligand>
</feature>
<accession>A0ABW6CNS1</accession>
<evidence type="ECO:0000256" key="2">
    <source>
        <dbReference type="ARBA" id="ARBA00022679"/>
    </source>
</evidence>
<keyword evidence="1 9" id="KW-0963">Cytoplasm</keyword>
<feature type="binding site" evidence="9">
    <location>
        <position position="119"/>
    </location>
    <ligand>
        <name>ATP</name>
        <dbReference type="ChEBI" id="CHEBI:30616"/>
    </ligand>
</feature>
<evidence type="ECO:0000256" key="6">
    <source>
        <dbReference type="ARBA" id="ARBA00022842"/>
    </source>
</evidence>
<dbReference type="PRINTS" id="PR01020">
    <property type="entry name" value="LPSBIOSNTHSS"/>
</dbReference>
<feature type="site" description="Transition state stabilizer" evidence="9">
    <location>
        <position position="22"/>
    </location>
</feature>
<comment type="cofactor">
    <cofactor evidence="9">
        <name>Mg(2+)</name>
        <dbReference type="ChEBI" id="CHEBI:18420"/>
    </cofactor>
</comment>
<keyword evidence="3 9" id="KW-0548">Nucleotidyltransferase</keyword>
<gene>
    <name evidence="9 11" type="primary">coaD</name>
    <name evidence="11" type="ORF">OCL97_05310</name>
</gene>
<comment type="pathway">
    <text evidence="9">Cofactor biosynthesis; coenzyme A biosynthesis; CoA from (R)-pantothenate: step 4/5.</text>
</comment>
<dbReference type="GO" id="GO:0004595">
    <property type="term" value="F:pantetheine-phosphate adenylyltransferase activity"/>
    <property type="evidence" value="ECO:0007669"/>
    <property type="project" value="UniProtKB-EC"/>
</dbReference>
<dbReference type="NCBIfam" id="TIGR01510">
    <property type="entry name" value="coaD_prev_kdtB"/>
    <property type="match status" value="1"/>
</dbReference>
<evidence type="ECO:0000313" key="12">
    <source>
        <dbReference type="Proteomes" id="UP001598130"/>
    </source>
</evidence>
<comment type="catalytic activity">
    <reaction evidence="8 9">
        <text>(R)-4'-phosphopantetheine + ATP + H(+) = 3'-dephospho-CoA + diphosphate</text>
        <dbReference type="Rhea" id="RHEA:19801"/>
        <dbReference type="ChEBI" id="CHEBI:15378"/>
        <dbReference type="ChEBI" id="CHEBI:30616"/>
        <dbReference type="ChEBI" id="CHEBI:33019"/>
        <dbReference type="ChEBI" id="CHEBI:57328"/>
        <dbReference type="ChEBI" id="CHEBI:61723"/>
        <dbReference type="EC" id="2.7.7.3"/>
    </reaction>
</comment>
<comment type="function">
    <text evidence="9">Reversibly transfers an adenylyl group from ATP to 4'-phosphopantetheine, yielding dephospho-CoA (dPCoA) and pyrophosphate.</text>
</comment>
<dbReference type="SUPFAM" id="SSF52374">
    <property type="entry name" value="Nucleotidylyl transferase"/>
    <property type="match status" value="1"/>
</dbReference>
<evidence type="ECO:0000313" key="11">
    <source>
        <dbReference type="EMBL" id="MFD3263386.1"/>
    </source>
</evidence>
<feature type="binding site" evidence="9">
    <location>
        <begin position="109"/>
        <end position="111"/>
    </location>
    <ligand>
        <name>ATP</name>
        <dbReference type="ChEBI" id="CHEBI:30616"/>
    </ligand>
</feature>
<reference evidence="11 12" key="1">
    <citation type="submission" date="2022-09" db="EMBL/GenBank/DDBJ databases">
        <title>New species of Phenylobacterium.</title>
        <authorList>
            <person name="Mieszkin S."/>
        </authorList>
    </citation>
    <scope>NUCLEOTIDE SEQUENCE [LARGE SCALE GENOMIC DNA]</scope>
    <source>
        <strain evidence="11 12">HK31-G</strain>
    </source>
</reference>
<proteinExistence type="inferred from homology"/>
<evidence type="ECO:0000259" key="10">
    <source>
        <dbReference type="Pfam" id="PF01467"/>
    </source>
</evidence>
<dbReference type="EMBL" id="JAOTJD010000007">
    <property type="protein sequence ID" value="MFD3263386.1"/>
    <property type="molecule type" value="Genomic_DNA"/>
</dbReference>
<evidence type="ECO:0000256" key="4">
    <source>
        <dbReference type="ARBA" id="ARBA00022741"/>
    </source>
</evidence>
<comment type="subunit">
    <text evidence="9">Homohexamer.</text>
</comment>
<dbReference type="EC" id="2.7.7.3" evidence="9"/>
<feature type="binding site" evidence="9">
    <location>
        <position position="22"/>
    </location>
    <ligand>
        <name>ATP</name>
        <dbReference type="ChEBI" id="CHEBI:30616"/>
    </ligand>
</feature>
<evidence type="ECO:0000256" key="9">
    <source>
        <dbReference type="HAMAP-Rule" id="MF_00151"/>
    </source>
</evidence>
<keyword evidence="5 9" id="KW-0067">ATP-binding</keyword>
<feature type="domain" description="Cytidyltransferase-like" evidence="10">
    <location>
        <begin position="10"/>
        <end position="50"/>
    </location>
</feature>
<feature type="binding site" evidence="9">
    <location>
        <position position="46"/>
    </location>
    <ligand>
        <name>substrate</name>
    </ligand>
</feature>
<keyword evidence="7 9" id="KW-0173">Coenzyme A biosynthesis</keyword>
<comment type="caution">
    <text evidence="11">The sequence shown here is derived from an EMBL/GenBank/DDBJ whole genome shotgun (WGS) entry which is preliminary data.</text>
</comment>
<evidence type="ECO:0000256" key="8">
    <source>
        <dbReference type="ARBA" id="ARBA00029346"/>
    </source>
</evidence>
<name>A0ABW6CNS1_9CAUL</name>
<evidence type="ECO:0000256" key="5">
    <source>
        <dbReference type="ARBA" id="ARBA00022840"/>
    </source>
</evidence>
<dbReference type="NCBIfam" id="TIGR00125">
    <property type="entry name" value="cyt_tran_rel"/>
    <property type="match status" value="1"/>
</dbReference>
<evidence type="ECO:0000256" key="1">
    <source>
        <dbReference type="ARBA" id="ARBA00022490"/>
    </source>
</evidence>
<protein>
    <recommendedName>
        <fullName evidence="9">Phosphopantetheine adenylyltransferase</fullName>
        <ecNumber evidence="9">2.7.7.3</ecNumber>
    </recommendedName>
    <alternativeName>
        <fullName evidence="9">Dephospho-CoA pyrophosphorylase</fullName>
    </alternativeName>
    <alternativeName>
        <fullName evidence="9">Pantetheine-phosphate adenylyltransferase</fullName>
        <shortName evidence="9">PPAT</shortName>
    </alternativeName>
</protein>
<keyword evidence="12" id="KW-1185">Reference proteome</keyword>
<comment type="subcellular location">
    <subcellularLocation>
        <location evidence="9">Cytoplasm</location>
    </subcellularLocation>
</comment>